<dbReference type="Proteomes" id="UP000799302">
    <property type="component" value="Unassembled WGS sequence"/>
</dbReference>
<organism evidence="2 3">
    <name type="scientific">Microthyrium microscopicum</name>
    <dbReference type="NCBI Taxonomy" id="703497"/>
    <lineage>
        <taxon>Eukaryota</taxon>
        <taxon>Fungi</taxon>
        <taxon>Dikarya</taxon>
        <taxon>Ascomycota</taxon>
        <taxon>Pezizomycotina</taxon>
        <taxon>Dothideomycetes</taxon>
        <taxon>Dothideomycetes incertae sedis</taxon>
        <taxon>Microthyriales</taxon>
        <taxon>Microthyriaceae</taxon>
        <taxon>Microthyrium</taxon>
    </lineage>
</organism>
<feature type="compositionally biased region" description="Low complexity" evidence="1">
    <location>
        <begin position="66"/>
        <end position="84"/>
    </location>
</feature>
<name>A0A6A6UW54_9PEZI</name>
<proteinExistence type="predicted"/>
<gene>
    <name evidence="2" type="ORF">BT63DRAFT_474850</name>
</gene>
<feature type="region of interest" description="Disordered" evidence="1">
    <location>
        <begin position="65"/>
        <end position="84"/>
    </location>
</feature>
<sequence length="122" mass="12825">MAPPFQNVQSAYYASPAPESFKPTVGSIVASTARPILAGQISGVHFHSVSFGSGNPELSFLNWTNSSSTSSTASPSLSSRSASLGNPELSFLSWPNSINASSSFNKALGNPELRFLSWPNAM</sequence>
<reference evidence="2" key="1">
    <citation type="journal article" date="2020" name="Stud. Mycol.">
        <title>101 Dothideomycetes genomes: a test case for predicting lifestyles and emergence of pathogens.</title>
        <authorList>
            <person name="Haridas S."/>
            <person name="Albert R."/>
            <person name="Binder M."/>
            <person name="Bloem J."/>
            <person name="Labutti K."/>
            <person name="Salamov A."/>
            <person name="Andreopoulos B."/>
            <person name="Baker S."/>
            <person name="Barry K."/>
            <person name="Bills G."/>
            <person name="Bluhm B."/>
            <person name="Cannon C."/>
            <person name="Castanera R."/>
            <person name="Culley D."/>
            <person name="Daum C."/>
            <person name="Ezra D."/>
            <person name="Gonzalez J."/>
            <person name="Henrissat B."/>
            <person name="Kuo A."/>
            <person name="Liang C."/>
            <person name="Lipzen A."/>
            <person name="Lutzoni F."/>
            <person name="Magnuson J."/>
            <person name="Mondo S."/>
            <person name="Nolan M."/>
            <person name="Ohm R."/>
            <person name="Pangilinan J."/>
            <person name="Park H.-J."/>
            <person name="Ramirez L."/>
            <person name="Alfaro M."/>
            <person name="Sun H."/>
            <person name="Tritt A."/>
            <person name="Yoshinaga Y."/>
            <person name="Zwiers L.-H."/>
            <person name="Turgeon B."/>
            <person name="Goodwin S."/>
            <person name="Spatafora J."/>
            <person name="Crous P."/>
            <person name="Grigoriev I."/>
        </authorList>
    </citation>
    <scope>NUCLEOTIDE SEQUENCE</scope>
    <source>
        <strain evidence="2">CBS 115976</strain>
    </source>
</reference>
<dbReference type="AlphaFoldDB" id="A0A6A6UW54"/>
<protein>
    <submittedName>
        <fullName evidence="2">Uncharacterized protein</fullName>
    </submittedName>
</protein>
<evidence type="ECO:0000313" key="2">
    <source>
        <dbReference type="EMBL" id="KAF2675204.1"/>
    </source>
</evidence>
<dbReference type="EMBL" id="MU004230">
    <property type="protein sequence ID" value="KAF2675204.1"/>
    <property type="molecule type" value="Genomic_DNA"/>
</dbReference>
<evidence type="ECO:0000313" key="3">
    <source>
        <dbReference type="Proteomes" id="UP000799302"/>
    </source>
</evidence>
<evidence type="ECO:0000256" key="1">
    <source>
        <dbReference type="SAM" id="MobiDB-lite"/>
    </source>
</evidence>
<keyword evidence="3" id="KW-1185">Reference proteome</keyword>
<accession>A0A6A6UW54</accession>